<dbReference type="Proteomes" id="UP000228510">
    <property type="component" value="Unassembled WGS sequence"/>
</dbReference>
<dbReference type="InterPro" id="IPR013221">
    <property type="entry name" value="Mur_ligase_cen"/>
</dbReference>
<dbReference type="Gene3D" id="3.90.190.20">
    <property type="entry name" value="Mur ligase, C-terminal domain"/>
    <property type="match status" value="1"/>
</dbReference>
<feature type="domain" description="Mur ligase central" evidence="2">
    <location>
        <begin position="55"/>
        <end position="198"/>
    </location>
</feature>
<evidence type="ECO:0008006" key="5">
    <source>
        <dbReference type="Google" id="ProtNLM"/>
    </source>
</evidence>
<evidence type="ECO:0000259" key="2">
    <source>
        <dbReference type="Pfam" id="PF08245"/>
    </source>
</evidence>
<dbReference type="GO" id="GO:0016881">
    <property type="term" value="F:acid-amino acid ligase activity"/>
    <property type="evidence" value="ECO:0007669"/>
    <property type="project" value="InterPro"/>
</dbReference>
<dbReference type="GO" id="GO:0005524">
    <property type="term" value="F:ATP binding"/>
    <property type="evidence" value="ECO:0007669"/>
    <property type="project" value="InterPro"/>
</dbReference>
<dbReference type="SUPFAM" id="SSF53244">
    <property type="entry name" value="MurD-like peptide ligases, peptide-binding domain"/>
    <property type="match status" value="1"/>
</dbReference>
<comment type="caution">
    <text evidence="3">The sequence shown here is derived from an EMBL/GenBank/DDBJ whole genome shotgun (WGS) entry which is preliminary data.</text>
</comment>
<evidence type="ECO:0000313" key="3">
    <source>
        <dbReference type="EMBL" id="PIR92307.1"/>
    </source>
</evidence>
<feature type="domain" description="Mur ligase C-terminal" evidence="1">
    <location>
        <begin position="344"/>
        <end position="467"/>
    </location>
</feature>
<dbReference type="InterPro" id="IPR036565">
    <property type="entry name" value="Mur-like_cat_sf"/>
</dbReference>
<dbReference type="SUPFAM" id="SSF53623">
    <property type="entry name" value="MurD-like peptide ligases, catalytic domain"/>
    <property type="match status" value="1"/>
</dbReference>
<dbReference type="EMBL" id="PFAT01000030">
    <property type="protein sequence ID" value="PIR92307.1"/>
    <property type="molecule type" value="Genomic_DNA"/>
</dbReference>
<dbReference type="InterPro" id="IPR004101">
    <property type="entry name" value="Mur_ligase_C"/>
</dbReference>
<name>A0A2H0UZS0_9BACT</name>
<evidence type="ECO:0000313" key="4">
    <source>
        <dbReference type="Proteomes" id="UP000228510"/>
    </source>
</evidence>
<proteinExistence type="predicted"/>
<dbReference type="AlphaFoldDB" id="A0A2H0UZS0"/>
<protein>
    <recommendedName>
        <fullName evidence="5">UDP-N-acetylmuramoyl-L-alanyl-D-glutamate--2, 6-diaminopimelate ligase</fullName>
    </recommendedName>
</protein>
<dbReference type="InterPro" id="IPR036615">
    <property type="entry name" value="Mur_ligase_C_dom_sf"/>
</dbReference>
<evidence type="ECO:0000259" key="1">
    <source>
        <dbReference type="Pfam" id="PF02875"/>
    </source>
</evidence>
<dbReference type="Pfam" id="PF08245">
    <property type="entry name" value="Mur_ligase_M"/>
    <property type="match status" value="1"/>
</dbReference>
<dbReference type="Gene3D" id="3.40.1190.10">
    <property type="entry name" value="Mur-like, catalytic domain"/>
    <property type="match status" value="1"/>
</dbReference>
<dbReference type="PANTHER" id="PTHR23135">
    <property type="entry name" value="MUR LIGASE FAMILY MEMBER"/>
    <property type="match status" value="1"/>
</dbReference>
<dbReference type="Pfam" id="PF02875">
    <property type="entry name" value="Mur_ligase_C"/>
    <property type="match status" value="1"/>
</dbReference>
<organism evidence="3 4">
    <name type="scientific">Candidatus Falkowbacteria bacterium CG10_big_fil_rev_8_21_14_0_10_44_15</name>
    <dbReference type="NCBI Taxonomy" id="1974569"/>
    <lineage>
        <taxon>Bacteria</taxon>
        <taxon>Candidatus Falkowiibacteriota</taxon>
    </lineage>
</organism>
<gene>
    <name evidence="3" type="ORF">COU01_02490</name>
</gene>
<reference evidence="4" key="1">
    <citation type="submission" date="2017-09" db="EMBL/GenBank/DDBJ databases">
        <title>Depth-based differentiation of microbial function through sediment-hosted aquifers and enrichment of novel symbionts in the deep terrestrial subsurface.</title>
        <authorList>
            <person name="Probst A.J."/>
            <person name="Ladd B."/>
            <person name="Jarett J.K."/>
            <person name="Geller-Mcgrath D.E."/>
            <person name="Sieber C.M.K."/>
            <person name="Emerson J.B."/>
            <person name="Anantharaman K."/>
            <person name="Thomas B.C."/>
            <person name="Malmstrom R."/>
            <person name="Stieglmeier M."/>
            <person name="Klingl A."/>
            <person name="Woyke T."/>
            <person name="Ryan C.M."/>
            <person name="Banfield J.F."/>
        </authorList>
    </citation>
    <scope>NUCLEOTIDE SEQUENCE [LARGE SCALE GENOMIC DNA]</scope>
</reference>
<accession>A0A2H0UZS0</accession>
<dbReference type="PANTHER" id="PTHR23135:SF4">
    <property type="entry name" value="UDP-N-ACETYLMURAMOYL-L-ALANYL-D-GLUTAMATE--2,6-DIAMINOPIMELATE LIGASE MURE HOMOLOG, CHLOROPLASTIC"/>
    <property type="match status" value="1"/>
</dbReference>
<sequence length="501" mass="56186">MLNYCKIFVQLLYIIKKFIPIKLFKRLQPAYHFILAWLAAVWYKFPSEKLIVIGVTGTTGKTTSVYLIAKMLEQAGYKVGYTSTAMFKAADKEWLNDKKMTMVGRFFTQKMLRQMVKAGCEYAVIETTSQGIEQFRHRFVNYDILVFTGLYPEHIEAHGGFENYKAAKGKLFEHLSECKSKYGNERKKVQPIKNEIKKIHLERVPKIIIVNGDDKQAEYFLNFKAEEKITYHIAHNTKQITQIKEEKKIIANNVAAKDNGVQFFVEGVRFNLRLLGEFNAQNALTAISVGISQGLSLEQIKSGLEKITGVPGRFERITSPRLTPALPAGRPNPSPYQGAGDDFNDFTVIVDYAFEPRAVAKLYETVKLIEHNRIIHVLGSAGGGRDIARRPLLGKAAGECADVIIITNEDPYDDDPQIIIDQVAVGAAKAGKILGENLFKIMDRREAIKQALKIAAAGDVVLITGKGCEQAICVAGGKKIPWDDRQVVREELGKEVRSKEL</sequence>